<reference evidence="1 2" key="1">
    <citation type="journal article" date="2024" name="J Genomics">
        <title>Draft genome sequencing and assembly of Favolaschia claudopus CIRM-BRFM 2984 isolated from oak limbs.</title>
        <authorList>
            <person name="Navarro D."/>
            <person name="Drula E."/>
            <person name="Chaduli D."/>
            <person name="Cazenave R."/>
            <person name="Ahrendt S."/>
            <person name="Wang J."/>
            <person name="Lipzen A."/>
            <person name="Daum C."/>
            <person name="Barry K."/>
            <person name="Grigoriev I.V."/>
            <person name="Favel A."/>
            <person name="Rosso M.N."/>
            <person name="Martin F."/>
        </authorList>
    </citation>
    <scope>NUCLEOTIDE SEQUENCE [LARGE SCALE GENOMIC DNA]</scope>
    <source>
        <strain evidence="1 2">CIRM-BRFM 2984</strain>
    </source>
</reference>
<accession>A0AAV9ZU75</accession>
<evidence type="ECO:0000313" key="2">
    <source>
        <dbReference type="Proteomes" id="UP001362999"/>
    </source>
</evidence>
<dbReference type="Proteomes" id="UP001362999">
    <property type="component" value="Unassembled WGS sequence"/>
</dbReference>
<organism evidence="1 2">
    <name type="scientific">Favolaschia claudopus</name>
    <dbReference type="NCBI Taxonomy" id="2862362"/>
    <lineage>
        <taxon>Eukaryota</taxon>
        <taxon>Fungi</taxon>
        <taxon>Dikarya</taxon>
        <taxon>Basidiomycota</taxon>
        <taxon>Agaricomycotina</taxon>
        <taxon>Agaricomycetes</taxon>
        <taxon>Agaricomycetidae</taxon>
        <taxon>Agaricales</taxon>
        <taxon>Marasmiineae</taxon>
        <taxon>Mycenaceae</taxon>
        <taxon>Favolaschia</taxon>
    </lineage>
</organism>
<dbReference type="EMBL" id="JAWWNJ010000112">
    <property type="protein sequence ID" value="KAK6992275.1"/>
    <property type="molecule type" value="Genomic_DNA"/>
</dbReference>
<proteinExistence type="predicted"/>
<keyword evidence="2" id="KW-1185">Reference proteome</keyword>
<gene>
    <name evidence="1" type="ORF">R3P38DRAFT_3408933</name>
</gene>
<sequence>MLYQVMMENDCGYDGYLWAPFDTFLNVPRLQQFDKARFWYSSPWAQYVPNPALHIVNKSREHEHHPRLGWPACRPAFAKVPLPLRQNLAEYYNGEIRLHWLAWGPMNATWVREQWENALEVDTFHTFYWGSVHAETFKMREGIVEDTRFVLAQSAARQGIEWE</sequence>
<comment type="caution">
    <text evidence="1">The sequence shown here is derived from an EMBL/GenBank/DDBJ whole genome shotgun (WGS) entry which is preliminary data.</text>
</comment>
<name>A0AAV9ZU75_9AGAR</name>
<evidence type="ECO:0000313" key="1">
    <source>
        <dbReference type="EMBL" id="KAK6992275.1"/>
    </source>
</evidence>
<dbReference type="AlphaFoldDB" id="A0AAV9ZU75"/>
<protein>
    <submittedName>
        <fullName evidence="1">Uncharacterized protein</fullName>
    </submittedName>
</protein>